<dbReference type="AlphaFoldDB" id="A0A4V6NYV3"/>
<dbReference type="EMBL" id="SLZZ01000012">
    <property type="protein sequence ID" value="TCS78352.1"/>
    <property type="molecule type" value="Genomic_DNA"/>
</dbReference>
<gene>
    <name evidence="1" type="ORF">EDD59_112113</name>
</gene>
<dbReference type="Proteomes" id="UP000295726">
    <property type="component" value="Unassembled WGS sequence"/>
</dbReference>
<name>A0A4V6NYV3_9FIRM</name>
<reference evidence="1 2" key="1">
    <citation type="submission" date="2019-03" db="EMBL/GenBank/DDBJ databases">
        <title>Genomic Encyclopedia of Type Strains, Phase IV (KMG-IV): sequencing the most valuable type-strain genomes for metagenomic binning, comparative biology and taxonomic classification.</title>
        <authorList>
            <person name="Goeker M."/>
        </authorList>
    </citation>
    <scope>NUCLEOTIDE SEQUENCE [LARGE SCALE GENOMIC DNA]</scope>
    <source>
        <strain evidence="1 2">DSM 29489</strain>
    </source>
</reference>
<organism evidence="1 2">
    <name type="scientific">Muricomes intestini</name>
    <dbReference type="NCBI Taxonomy" id="1796634"/>
    <lineage>
        <taxon>Bacteria</taxon>
        <taxon>Bacillati</taxon>
        <taxon>Bacillota</taxon>
        <taxon>Clostridia</taxon>
        <taxon>Lachnospirales</taxon>
        <taxon>Lachnospiraceae</taxon>
        <taxon>Muricomes</taxon>
    </lineage>
</organism>
<protein>
    <submittedName>
        <fullName evidence="1">Uncharacterized protein</fullName>
    </submittedName>
</protein>
<keyword evidence="2" id="KW-1185">Reference proteome</keyword>
<accession>A0A4V6NYV3</accession>
<sequence>MLDSIRPDIKLNKNFFLRIFGYSMTTPDFAEEALSKLEEAGCSQARNYYTGITTEWQREHDKMMKNVAGWYGQQAYKGKKVSEPRKQQEPERLTEDYLQQMSDRQLLALLKKVI</sequence>
<evidence type="ECO:0000313" key="1">
    <source>
        <dbReference type="EMBL" id="TCS78352.1"/>
    </source>
</evidence>
<evidence type="ECO:0000313" key="2">
    <source>
        <dbReference type="Proteomes" id="UP000295726"/>
    </source>
</evidence>
<comment type="caution">
    <text evidence="1">The sequence shown here is derived from an EMBL/GenBank/DDBJ whole genome shotgun (WGS) entry which is preliminary data.</text>
</comment>
<proteinExistence type="predicted"/>